<dbReference type="InterPro" id="IPR003660">
    <property type="entry name" value="HAMP_dom"/>
</dbReference>
<evidence type="ECO:0000256" key="10">
    <source>
        <dbReference type="SAM" id="Phobius"/>
    </source>
</evidence>
<feature type="transmembrane region" description="Helical" evidence="10">
    <location>
        <begin position="12"/>
        <end position="33"/>
    </location>
</feature>
<dbReference type="PROSITE" id="PS50109">
    <property type="entry name" value="HIS_KIN"/>
    <property type="match status" value="1"/>
</dbReference>
<organism evidence="13 14">
    <name type="scientific">Luteolibacter luteus</name>
    <dbReference type="NCBI Taxonomy" id="2728835"/>
    <lineage>
        <taxon>Bacteria</taxon>
        <taxon>Pseudomonadati</taxon>
        <taxon>Verrucomicrobiota</taxon>
        <taxon>Verrucomicrobiia</taxon>
        <taxon>Verrucomicrobiales</taxon>
        <taxon>Verrucomicrobiaceae</taxon>
        <taxon>Luteolibacter</taxon>
    </lineage>
</organism>
<comment type="catalytic activity">
    <reaction evidence="1">
        <text>ATP + protein L-histidine = ADP + protein N-phospho-L-histidine.</text>
        <dbReference type="EC" id="2.7.13.3"/>
    </reaction>
</comment>
<reference evidence="13 14" key="1">
    <citation type="submission" date="2020-04" db="EMBL/GenBank/DDBJ databases">
        <title>Luteolibacter sp. G-1-1-1 isolated from soil.</title>
        <authorList>
            <person name="Dahal R.H."/>
        </authorList>
    </citation>
    <scope>NUCLEOTIDE SEQUENCE [LARGE SCALE GENOMIC DNA]</scope>
    <source>
        <strain evidence="13 14">G-1-1-1</strain>
    </source>
</reference>
<dbReference type="PANTHER" id="PTHR45436">
    <property type="entry name" value="SENSOR HISTIDINE KINASE YKOH"/>
    <property type="match status" value="1"/>
</dbReference>
<keyword evidence="5" id="KW-0808">Transferase</keyword>
<dbReference type="PANTHER" id="PTHR45436:SF5">
    <property type="entry name" value="SENSOR HISTIDINE KINASE TRCS"/>
    <property type="match status" value="1"/>
</dbReference>
<keyword evidence="9" id="KW-0902">Two-component regulatory system</keyword>
<dbReference type="InterPro" id="IPR036890">
    <property type="entry name" value="HATPase_C_sf"/>
</dbReference>
<evidence type="ECO:0000256" key="7">
    <source>
        <dbReference type="ARBA" id="ARBA00022777"/>
    </source>
</evidence>
<keyword evidence="4" id="KW-0597">Phosphoprotein</keyword>
<dbReference type="Proteomes" id="UP000501812">
    <property type="component" value="Chromosome"/>
</dbReference>
<gene>
    <name evidence="13" type="ORF">HHL09_10330</name>
</gene>
<dbReference type="GO" id="GO:0016020">
    <property type="term" value="C:membrane"/>
    <property type="evidence" value="ECO:0007669"/>
    <property type="project" value="UniProtKB-SubCell"/>
</dbReference>
<dbReference type="GO" id="GO:0000155">
    <property type="term" value="F:phosphorelay sensor kinase activity"/>
    <property type="evidence" value="ECO:0007669"/>
    <property type="project" value="InterPro"/>
</dbReference>
<dbReference type="InterPro" id="IPR003594">
    <property type="entry name" value="HATPase_dom"/>
</dbReference>
<feature type="domain" description="Histidine kinase" evidence="11">
    <location>
        <begin position="264"/>
        <end position="479"/>
    </location>
</feature>
<evidence type="ECO:0000256" key="8">
    <source>
        <dbReference type="ARBA" id="ARBA00022989"/>
    </source>
</evidence>
<keyword evidence="14" id="KW-1185">Reference proteome</keyword>
<dbReference type="SMART" id="SM00387">
    <property type="entry name" value="HATPase_c"/>
    <property type="match status" value="1"/>
</dbReference>
<dbReference type="EMBL" id="CP051774">
    <property type="protein sequence ID" value="QJE96164.1"/>
    <property type="molecule type" value="Genomic_DNA"/>
</dbReference>
<dbReference type="KEGG" id="luo:HHL09_10330"/>
<protein>
    <recommendedName>
        <fullName evidence="3">histidine kinase</fullName>
        <ecNumber evidence="3">2.7.13.3</ecNumber>
    </recommendedName>
</protein>
<dbReference type="RefSeq" id="WP_169454565.1">
    <property type="nucleotide sequence ID" value="NZ_CP051774.1"/>
</dbReference>
<evidence type="ECO:0000256" key="6">
    <source>
        <dbReference type="ARBA" id="ARBA00022692"/>
    </source>
</evidence>
<dbReference type="AlphaFoldDB" id="A0A858RHY7"/>
<keyword evidence="7" id="KW-0418">Kinase</keyword>
<dbReference type="CDD" id="cd00082">
    <property type="entry name" value="HisKA"/>
    <property type="match status" value="1"/>
</dbReference>
<dbReference type="SMART" id="SM00388">
    <property type="entry name" value="HisKA"/>
    <property type="match status" value="1"/>
</dbReference>
<evidence type="ECO:0000256" key="3">
    <source>
        <dbReference type="ARBA" id="ARBA00012438"/>
    </source>
</evidence>
<dbReference type="Pfam" id="PF02518">
    <property type="entry name" value="HATPase_c"/>
    <property type="match status" value="1"/>
</dbReference>
<dbReference type="SUPFAM" id="SSF55874">
    <property type="entry name" value="ATPase domain of HSP90 chaperone/DNA topoisomerase II/histidine kinase"/>
    <property type="match status" value="1"/>
</dbReference>
<comment type="subcellular location">
    <subcellularLocation>
        <location evidence="2">Membrane</location>
    </subcellularLocation>
</comment>
<sequence length="483" mass="52959">MSSPSIRRSLLVRCGVGVGVLLCVLSATVYLLVESSLYSETDEAIKETAALLANQVELENDAITYEWEEGLGANQTLVAGALFQFWNEKTGSTSRSPGLRWRDLPKFTGVDGAPLMRNIQLSDGHHARALGLRIYPFVLEEEVEAMKARGTLVDRKTLPQILVVARDAEPVHRALQHLRWILIGGSLLTLGLGYVLIERAVGSSLRPIYELSGQVQDRSSHRLDEPLDLPEDLPSELTGLATHFNRLLSRVAAIRQREKDFIRHAAHELRTPIAGLRATTDLALSQNRDASTYAAHLQTCQKSAVELGELVKRLSALARIGSDVAPAVLEPVELIGAIEACWEPFGLRAEARSLGIHLLLPGDPLTAVADPALLRIILNNLFDNAISYTSPRGEIWIKVVKADGRAEISVRNTTGEEPIDTERLFEPLFRRETSRHDAGSHLGVGLTLSLEAAKAMRGDLRARSEKGEIEFILSVPASDRDEG</sequence>
<dbReference type="InterPro" id="IPR005467">
    <property type="entry name" value="His_kinase_dom"/>
</dbReference>
<dbReference type="EC" id="2.7.13.3" evidence="3"/>
<name>A0A858RHY7_9BACT</name>
<dbReference type="Gene3D" id="3.30.565.10">
    <property type="entry name" value="Histidine kinase-like ATPase, C-terminal domain"/>
    <property type="match status" value="1"/>
</dbReference>
<keyword evidence="6 10" id="KW-0812">Transmembrane</keyword>
<dbReference type="Pfam" id="PF00512">
    <property type="entry name" value="HisKA"/>
    <property type="match status" value="1"/>
</dbReference>
<evidence type="ECO:0000256" key="9">
    <source>
        <dbReference type="ARBA" id="ARBA00023012"/>
    </source>
</evidence>
<keyword evidence="10" id="KW-0472">Membrane</keyword>
<accession>A0A858RHY7</accession>
<evidence type="ECO:0000256" key="4">
    <source>
        <dbReference type="ARBA" id="ARBA00022553"/>
    </source>
</evidence>
<dbReference type="SUPFAM" id="SSF47384">
    <property type="entry name" value="Homodimeric domain of signal transducing histidine kinase"/>
    <property type="match status" value="1"/>
</dbReference>
<dbReference type="InterPro" id="IPR036097">
    <property type="entry name" value="HisK_dim/P_sf"/>
</dbReference>
<feature type="domain" description="HAMP" evidence="12">
    <location>
        <begin position="202"/>
        <end position="256"/>
    </location>
</feature>
<dbReference type="PROSITE" id="PS50885">
    <property type="entry name" value="HAMP"/>
    <property type="match status" value="1"/>
</dbReference>
<evidence type="ECO:0000256" key="2">
    <source>
        <dbReference type="ARBA" id="ARBA00004370"/>
    </source>
</evidence>
<proteinExistence type="predicted"/>
<evidence type="ECO:0000256" key="5">
    <source>
        <dbReference type="ARBA" id="ARBA00022679"/>
    </source>
</evidence>
<evidence type="ECO:0000259" key="12">
    <source>
        <dbReference type="PROSITE" id="PS50885"/>
    </source>
</evidence>
<evidence type="ECO:0000313" key="13">
    <source>
        <dbReference type="EMBL" id="QJE96164.1"/>
    </source>
</evidence>
<keyword evidence="8 10" id="KW-1133">Transmembrane helix</keyword>
<dbReference type="Gene3D" id="1.10.287.130">
    <property type="match status" value="1"/>
</dbReference>
<evidence type="ECO:0000313" key="14">
    <source>
        <dbReference type="Proteomes" id="UP000501812"/>
    </source>
</evidence>
<evidence type="ECO:0000259" key="11">
    <source>
        <dbReference type="PROSITE" id="PS50109"/>
    </source>
</evidence>
<evidence type="ECO:0000256" key="1">
    <source>
        <dbReference type="ARBA" id="ARBA00000085"/>
    </source>
</evidence>
<dbReference type="InterPro" id="IPR050428">
    <property type="entry name" value="TCS_sensor_his_kinase"/>
</dbReference>
<dbReference type="InterPro" id="IPR003661">
    <property type="entry name" value="HisK_dim/P_dom"/>
</dbReference>